<feature type="region of interest" description="Disordered" evidence="1">
    <location>
        <begin position="55"/>
        <end position="74"/>
    </location>
</feature>
<evidence type="ECO:0000313" key="2">
    <source>
        <dbReference type="EMBL" id="KAJ6973959.1"/>
    </source>
</evidence>
<proteinExistence type="predicted"/>
<dbReference type="Proteomes" id="UP001164929">
    <property type="component" value="Chromosome 13"/>
</dbReference>
<keyword evidence="3" id="KW-1185">Reference proteome</keyword>
<protein>
    <submittedName>
        <fullName evidence="2">Uncharacterized protein</fullName>
    </submittedName>
</protein>
<sequence>MSSYRNKISDSDSKNKRQPNQDVSKTHSELSNHQIYTEILPDTPVSFLSHGFEYGKVDSDHPQEVTTTRLISKP</sequence>
<organism evidence="2 3">
    <name type="scientific">Populus alba x Populus x berolinensis</name>
    <dbReference type="NCBI Taxonomy" id="444605"/>
    <lineage>
        <taxon>Eukaryota</taxon>
        <taxon>Viridiplantae</taxon>
        <taxon>Streptophyta</taxon>
        <taxon>Embryophyta</taxon>
        <taxon>Tracheophyta</taxon>
        <taxon>Spermatophyta</taxon>
        <taxon>Magnoliopsida</taxon>
        <taxon>eudicotyledons</taxon>
        <taxon>Gunneridae</taxon>
        <taxon>Pentapetalae</taxon>
        <taxon>rosids</taxon>
        <taxon>fabids</taxon>
        <taxon>Malpighiales</taxon>
        <taxon>Salicaceae</taxon>
        <taxon>Saliceae</taxon>
        <taxon>Populus</taxon>
    </lineage>
</organism>
<dbReference type="AlphaFoldDB" id="A0AAD6PZV2"/>
<accession>A0AAD6PZV2</accession>
<name>A0AAD6PZV2_9ROSI</name>
<reference evidence="2" key="1">
    <citation type="journal article" date="2023" name="Mol. Ecol. Resour.">
        <title>Chromosome-level genome assembly of a triploid poplar Populus alba 'Berolinensis'.</title>
        <authorList>
            <person name="Chen S."/>
            <person name="Yu Y."/>
            <person name="Wang X."/>
            <person name="Wang S."/>
            <person name="Zhang T."/>
            <person name="Zhou Y."/>
            <person name="He R."/>
            <person name="Meng N."/>
            <person name="Wang Y."/>
            <person name="Liu W."/>
            <person name="Liu Z."/>
            <person name="Liu J."/>
            <person name="Guo Q."/>
            <person name="Huang H."/>
            <person name="Sederoff R.R."/>
            <person name="Wang G."/>
            <person name="Qu G."/>
            <person name="Chen S."/>
        </authorList>
    </citation>
    <scope>NUCLEOTIDE SEQUENCE</scope>
    <source>
        <strain evidence="2">SC-2020</strain>
    </source>
</reference>
<feature type="region of interest" description="Disordered" evidence="1">
    <location>
        <begin position="1"/>
        <end position="36"/>
    </location>
</feature>
<dbReference type="EMBL" id="JAQIZT010000013">
    <property type="protein sequence ID" value="KAJ6973959.1"/>
    <property type="molecule type" value="Genomic_DNA"/>
</dbReference>
<evidence type="ECO:0000256" key="1">
    <source>
        <dbReference type="SAM" id="MobiDB-lite"/>
    </source>
</evidence>
<feature type="compositionally biased region" description="Polar residues" evidence="1">
    <location>
        <begin position="64"/>
        <end position="74"/>
    </location>
</feature>
<evidence type="ECO:0000313" key="3">
    <source>
        <dbReference type="Proteomes" id="UP001164929"/>
    </source>
</evidence>
<comment type="caution">
    <text evidence="2">The sequence shown here is derived from an EMBL/GenBank/DDBJ whole genome shotgun (WGS) entry which is preliminary data.</text>
</comment>
<gene>
    <name evidence="2" type="ORF">NC653_030106</name>
</gene>